<organism evidence="1 2">
    <name type="scientific">Stentor coeruleus</name>
    <dbReference type="NCBI Taxonomy" id="5963"/>
    <lineage>
        <taxon>Eukaryota</taxon>
        <taxon>Sar</taxon>
        <taxon>Alveolata</taxon>
        <taxon>Ciliophora</taxon>
        <taxon>Postciliodesmatophora</taxon>
        <taxon>Heterotrichea</taxon>
        <taxon>Heterotrichida</taxon>
        <taxon>Stentoridae</taxon>
        <taxon>Stentor</taxon>
    </lineage>
</organism>
<dbReference type="Proteomes" id="UP000187209">
    <property type="component" value="Unassembled WGS sequence"/>
</dbReference>
<evidence type="ECO:0000313" key="1">
    <source>
        <dbReference type="EMBL" id="OMJ70628.1"/>
    </source>
</evidence>
<accession>A0A1R2B1H5</accession>
<name>A0A1R2B1H5_9CILI</name>
<protein>
    <submittedName>
        <fullName evidence="1">Uncharacterized protein</fullName>
    </submittedName>
</protein>
<proteinExistence type="predicted"/>
<reference evidence="1 2" key="1">
    <citation type="submission" date="2016-11" db="EMBL/GenBank/DDBJ databases">
        <title>The macronuclear genome of Stentor coeruleus: a giant cell with tiny introns.</title>
        <authorList>
            <person name="Slabodnick M."/>
            <person name="Ruby J.G."/>
            <person name="Reiff S.B."/>
            <person name="Swart E.C."/>
            <person name="Gosai S."/>
            <person name="Prabakaran S."/>
            <person name="Witkowska E."/>
            <person name="Larue G.E."/>
            <person name="Fisher S."/>
            <person name="Freeman R.M."/>
            <person name="Gunawardena J."/>
            <person name="Chu W."/>
            <person name="Stover N.A."/>
            <person name="Gregory B.D."/>
            <person name="Nowacki M."/>
            <person name="Derisi J."/>
            <person name="Roy S.W."/>
            <person name="Marshall W.F."/>
            <person name="Sood P."/>
        </authorList>
    </citation>
    <scope>NUCLEOTIDE SEQUENCE [LARGE SCALE GENOMIC DNA]</scope>
    <source>
        <strain evidence="1">WM001</strain>
    </source>
</reference>
<gene>
    <name evidence="1" type="ORF">SteCoe_31349</name>
</gene>
<sequence>MISPHLGEDSFVFSDTSEKNSLIESSYQTFISEITLRSDVNCINCQNNHDDVFKAIEGMKDSINALAYRLDEQSVSIQNILSADELSKKIEFSFLKYAIDKKSRLDIKDSMSCNIY</sequence>
<keyword evidence="2" id="KW-1185">Reference proteome</keyword>
<dbReference type="AlphaFoldDB" id="A0A1R2B1H5"/>
<comment type="caution">
    <text evidence="1">The sequence shown here is derived from an EMBL/GenBank/DDBJ whole genome shotgun (WGS) entry which is preliminary data.</text>
</comment>
<dbReference type="EMBL" id="MPUH01001069">
    <property type="protein sequence ID" value="OMJ70628.1"/>
    <property type="molecule type" value="Genomic_DNA"/>
</dbReference>
<evidence type="ECO:0000313" key="2">
    <source>
        <dbReference type="Proteomes" id="UP000187209"/>
    </source>
</evidence>